<dbReference type="AlphaFoldDB" id="I4D237"/>
<dbReference type="GO" id="GO:0016491">
    <property type="term" value="F:oxidoreductase activity"/>
    <property type="evidence" value="ECO:0007669"/>
    <property type="project" value="InterPro"/>
</dbReference>
<dbReference type="EMBL" id="CP003639">
    <property type="protein sequence ID" value="AFM39861.1"/>
    <property type="molecule type" value="Genomic_DNA"/>
</dbReference>
<dbReference type="InterPro" id="IPR012347">
    <property type="entry name" value="Ferritin-like"/>
</dbReference>
<dbReference type="PANTHER" id="PTHR33531">
    <property type="entry name" value="RUBRERYTHRIN SUBFAMILY"/>
    <property type="match status" value="1"/>
</dbReference>
<accession>I4D237</accession>
<dbReference type="PANTHER" id="PTHR33531:SF7">
    <property type="entry name" value="HYPOTHETICAL MEMBRANE PROTEIN, CONSERVED"/>
    <property type="match status" value="1"/>
</dbReference>
<dbReference type="HOGENOM" id="CLU_125830_3_0_9"/>
<reference evidence="2 3" key="1">
    <citation type="journal article" date="2012" name="J. Bacteriol.">
        <title>Complete genome sequences of Desulfosporosinus orientis DSM765T, Desulfosporosinus youngiae DSM17734T, Desulfosporosinus meridiei DSM13257T, and Desulfosporosinus acidiphilus DSM22704T.</title>
        <authorList>
            <person name="Pester M."/>
            <person name="Brambilla E."/>
            <person name="Alazard D."/>
            <person name="Rattei T."/>
            <person name="Weinmaier T."/>
            <person name="Han J."/>
            <person name="Lucas S."/>
            <person name="Lapidus A."/>
            <person name="Cheng J.F."/>
            <person name="Goodwin L."/>
            <person name="Pitluck S."/>
            <person name="Peters L."/>
            <person name="Ovchinnikova G."/>
            <person name="Teshima H."/>
            <person name="Detter J.C."/>
            <person name="Han C.S."/>
            <person name="Tapia R."/>
            <person name="Land M.L."/>
            <person name="Hauser L."/>
            <person name="Kyrpides N.C."/>
            <person name="Ivanova N.N."/>
            <person name="Pagani I."/>
            <person name="Huntmann M."/>
            <person name="Wei C.L."/>
            <person name="Davenport K.W."/>
            <person name="Daligault H."/>
            <person name="Chain P.S."/>
            <person name="Chen A."/>
            <person name="Mavromatis K."/>
            <person name="Markowitz V."/>
            <person name="Szeto E."/>
            <person name="Mikhailova N."/>
            <person name="Pati A."/>
            <person name="Wagner M."/>
            <person name="Woyke T."/>
            <person name="Ollivier B."/>
            <person name="Klenk H.P."/>
            <person name="Spring S."/>
            <person name="Loy A."/>
        </authorList>
    </citation>
    <scope>NUCLEOTIDE SEQUENCE [LARGE SCALE GENOMIC DNA]</scope>
    <source>
        <strain evidence="3">DSM 22704 / JCM 16185 / SJ4</strain>
    </source>
</reference>
<dbReference type="Pfam" id="PF02915">
    <property type="entry name" value="Rubrerythrin"/>
    <property type="match status" value="1"/>
</dbReference>
<dbReference type="KEGG" id="dai:Desaci_0804"/>
<keyword evidence="3" id="KW-1185">Reference proteome</keyword>
<dbReference type="RefSeq" id="WP_014825872.1">
    <property type="nucleotide sequence ID" value="NC_018068.1"/>
</dbReference>
<evidence type="ECO:0000259" key="1">
    <source>
        <dbReference type="Pfam" id="PF02915"/>
    </source>
</evidence>
<dbReference type="InterPro" id="IPR009078">
    <property type="entry name" value="Ferritin-like_SF"/>
</dbReference>
<organism evidence="2 3">
    <name type="scientific">Desulfosporosinus acidiphilus (strain DSM 22704 / JCM 16185 / SJ4)</name>
    <dbReference type="NCBI Taxonomy" id="646529"/>
    <lineage>
        <taxon>Bacteria</taxon>
        <taxon>Bacillati</taxon>
        <taxon>Bacillota</taxon>
        <taxon>Clostridia</taxon>
        <taxon>Eubacteriales</taxon>
        <taxon>Desulfitobacteriaceae</taxon>
        <taxon>Desulfosporosinus</taxon>
    </lineage>
</organism>
<name>I4D237_DESAJ</name>
<protein>
    <recommendedName>
        <fullName evidence="1">Rubrerythrin diiron-binding domain-containing protein</fullName>
    </recommendedName>
</protein>
<gene>
    <name evidence="2" type="ordered locus">Desaci_0804</name>
</gene>
<feature type="domain" description="Rubrerythrin diiron-binding" evidence="1">
    <location>
        <begin position="2"/>
        <end position="135"/>
    </location>
</feature>
<dbReference type="Gene3D" id="1.20.1260.10">
    <property type="match status" value="1"/>
</dbReference>
<dbReference type="eggNOG" id="COG1633">
    <property type="taxonomic scope" value="Bacteria"/>
</dbReference>
<proteinExistence type="predicted"/>
<dbReference type="SUPFAM" id="SSF47240">
    <property type="entry name" value="Ferritin-like"/>
    <property type="match status" value="1"/>
</dbReference>
<sequence>MDILTFAIKMELDGETFYTEQAKINHENGLDIVFLMLAKDEKMHAQILQNKEHKLPYKLNDSELLSKAKNVFDNFDLNKQIVNQLEVYRTALKNEKDSINLYQDYLAKATDDESKSLFEYLIKEEEGHYSIIDQLISHISRAEEWVESAEFGVREEY</sequence>
<dbReference type="STRING" id="646529.Desaci_0804"/>
<evidence type="ECO:0000313" key="2">
    <source>
        <dbReference type="EMBL" id="AFM39861.1"/>
    </source>
</evidence>
<dbReference type="CDD" id="cd01045">
    <property type="entry name" value="Ferritin_like_AB"/>
    <property type="match status" value="1"/>
</dbReference>
<dbReference type="InterPro" id="IPR003251">
    <property type="entry name" value="Rr_diiron-bd_dom"/>
</dbReference>
<dbReference type="Proteomes" id="UP000002892">
    <property type="component" value="Chromosome"/>
</dbReference>
<evidence type="ECO:0000313" key="3">
    <source>
        <dbReference type="Proteomes" id="UP000002892"/>
    </source>
</evidence>
<dbReference type="OrthoDB" id="9792569at2"/>
<dbReference type="GO" id="GO:0046872">
    <property type="term" value="F:metal ion binding"/>
    <property type="evidence" value="ECO:0007669"/>
    <property type="project" value="InterPro"/>
</dbReference>